<sequence length="288" mass="32467">MGENSKRKAESSAGGDGKRAKKQWRTPKTGRDGVSYQQQQTLQPGDMGLFVTCHKGKEGKATGEMRDLLEEYAERLYPDALANGKNEDDDEGAGLEIEDIEKEINAEVQELRKPKAARLFTPVQLNTQCILFFKTVAPVEPVSLVKTICEDAMSDNSRKRTRFTQRLTPITFMGRASAEGLEQVALKVLGPHFHQEPFKARTFAIRPTIRNHNILTRDSIIKQVASLVGEGHKVDLKNYELLIIVEVYQHICGVSVVNHDFERLKRFNISELFEPTPKDELKEKTGSE</sequence>
<accession>A0A6A6FCP9</accession>
<evidence type="ECO:0000256" key="2">
    <source>
        <dbReference type="SAM" id="MobiDB-lite"/>
    </source>
</evidence>
<dbReference type="Gene3D" id="3.30.2300.10">
    <property type="entry name" value="THUMP superfamily"/>
    <property type="match status" value="1"/>
</dbReference>
<dbReference type="GO" id="GO:0003723">
    <property type="term" value="F:RNA binding"/>
    <property type="evidence" value="ECO:0007669"/>
    <property type="project" value="UniProtKB-UniRule"/>
</dbReference>
<dbReference type="PROSITE" id="PS51165">
    <property type="entry name" value="THUMP"/>
    <property type="match status" value="1"/>
</dbReference>
<dbReference type="FunFam" id="3.30.2300.10:FF:000001">
    <property type="entry name" value="THUMP domain-containing protein 1"/>
    <property type="match status" value="1"/>
</dbReference>
<dbReference type="GO" id="GO:0006400">
    <property type="term" value="P:tRNA modification"/>
    <property type="evidence" value="ECO:0007669"/>
    <property type="project" value="InterPro"/>
</dbReference>
<gene>
    <name evidence="4" type="ORF">CERZMDRAFT_98902</name>
</gene>
<dbReference type="AlphaFoldDB" id="A0A6A6FCP9"/>
<dbReference type="InterPro" id="IPR004114">
    <property type="entry name" value="THUMP_dom"/>
</dbReference>
<keyword evidence="5" id="KW-1185">Reference proteome</keyword>
<dbReference type="SMART" id="SM00981">
    <property type="entry name" value="THUMP"/>
    <property type="match status" value="1"/>
</dbReference>
<evidence type="ECO:0000313" key="4">
    <source>
        <dbReference type="EMBL" id="KAF2211171.1"/>
    </source>
</evidence>
<reference evidence="4" key="1">
    <citation type="journal article" date="2020" name="Stud. Mycol.">
        <title>101 Dothideomycetes genomes: a test case for predicting lifestyles and emergence of pathogens.</title>
        <authorList>
            <person name="Haridas S."/>
            <person name="Albert R."/>
            <person name="Binder M."/>
            <person name="Bloem J."/>
            <person name="Labutti K."/>
            <person name="Salamov A."/>
            <person name="Andreopoulos B."/>
            <person name="Baker S."/>
            <person name="Barry K."/>
            <person name="Bills G."/>
            <person name="Bluhm B."/>
            <person name="Cannon C."/>
            <person name="Castanera R."/>
            <person name="Culley D."/>
            <person name="Daum C."/>
            <person name="Ezra D."/>
            <person name="Gonzalez J."/>
            <person name="Henrissat B."/>
            <person name="Kuo A."/>
            <person name="Liang C."/>
            <person name="Lipzen A."/>
            <person name="Lutzoni F."/>
            <person name="Magnuson J."/>
            <person name="Mondo S."/>
            <person name="Nolan M."/>
            <person name="Ohm R."/>
            <person name="Pangilinan J."/>
            <person name="Park H.-J."/>
            <person name="Ramirez L."/>
            <person name="Alfaro M."/>
            <person name="Sun H."/>
            <person name="Tritt A."/>
            <person name="Yoshinaga Y."/>
            <person name="Zwiers L.-H."/>
            <person name="Turgeon B."/>
            <person name="Goodwin S."/>
            <person name="Spatafora J."/>
            <person name="Crous P."/>
            <person name="Grigoriev I."/>
        </authorList>
    </citation>
    <scope>NUCLEOTIDE SEQUENCE</scope>
    <source>
        <strain evidence="4">SCOH1-5</strain>
    </source>
</reference>
<dbReference type="SUPFAM" id="SSF143437">
    <property type="entry name" value="THUMP domain-like"/>
    <property type="match status" value="1"/>
</dbReference>
<proteinExistence type="predicted"/>
<evidence type="ECO:0000259" key="3">
    <source>
        <dbReference type="PROSITE" id="PS51165"/>
    </source>
</evidence>
<evidence type="ECO:0000256" key="1">
    <source>
        <dbReference type="PROSITE-ProRule" id="PRU00529"/>
    </source>
</evidence>
<feature type="domain" description="THUMP" evidence="3">
    <location>
        <begin position="151"/>
        <end position="258"/>
    </location>
</feature>
<feature type="compositionally biased region" description="Basic and acidic residues" evidence="2">
    <location>
        <begin position="1"/>
        <end position="10"/>
    </location>
</feature>
<feature type="region of interest" description="Disordered" evidence="2">
    <location>
        <begin position="1"/>
        <end position="39"/>
    </location>
</feature>
<dbReference type="Pfam" id="PF02926">
    <property type="entry name" value="THUMP"/>
    <property type="match status" value="1"/>
</dbReference>
<name>A0A6A6FCP9_9PEZI</name>
<protein>
    <recommendedName>
        <fullName evidence="3">THUMP domain-containing protein</fullName>
    </recommendedName>
</protein>
<dbReference type="PANTHER" id="PTHR13452:SF10">
    <property type="entry name" value="THUMP DOMAIN-CONTAINING PROTEIN 1"/>
    <property type="match status" value="1"/>
</dbReference>
<dbReference type="Proteomes" id="UP000799539">
    <property type="component" value="Unassembled WGS sequence"/>
</dbReference>
<dbReference type="CDD" id="cd11717">
    <property type="entry name" value="THUMP_THUMPD1_like"/>
    <property type="match status" value="1"/>
</dbReference>
<dbReference type="OrthoDB" id="367221at2759"/>
<dbReference type="EMBL" id="ML992678">
    <property type="protein sequence ID" value="KAF2211171.1"/>
    <property type="molecule type" value="Genomic_DNA"/>
</dbReference>
<organism evidence="4 5">
    <name type="scientific">Cercospora zeae-maydis SCOH1-5</name>
    <dbReference type="NCBI Taxonomy" id="717836"/>
    <lineage>
        <taxon>Eukaryota</taxon>
        <taxon>Fungi</taxon>
        <taxon>Dikarya</taxon>
        <taxon>Ascomycota</taxon>
        <taxon>Pezizomycotina</taxon>
        <taxon>Dothideomycetes</taxon>
        <taxon>Dothideomycetidae</taxon>
        <taxon>Mycosphaerellales</taxon>
        <taxon>Mycosphaerellaceae</taxon>
        <taxon>Cercospora</taxon>
    </lineage>
</organism>
<dbReference type="InterPro" id="IPR040183">
    <property type="entry name" value="THUMPD1-like"/>
</dbReference>
<dbReference type="PANTHER" id="PTHR13452">
    <property type="entry name" value="THUMP DOMAIN CONTAINING PROTEIN 1-RELATED"/>
    <property type="match status" value="1"/>
</dbReference>
<keyword evidence="1" id="KW-0694">RNA-binding</keyword>
<evidence type="ECO:0000313" key="5">
    <source>
        <dbReference type="Proteomes" id="UP000799539"/>
    </source>
</evidence>